<evidence type="ECO:0000256" key="2">
    <source>
        <dbReference type="SAM" id="SignalP"/>
    </source>
</evidence>
<dbReference type="PANTHER" id="PTHR42928:SF5">
    <property type="entry name" value="BLR1237 PROTEIN"/>
    <property type="match status" value="1"/>
</dbReference>
<reference evidence="3 4" key="1">
    <citation type="journal article" date="2015" name="Antonie Van Leeuwenhoek">
        <title>Bosea vaviloviae sp. nov., a new species of slow-growing rhizobia isolated from nodules of the relict species Vavilovia formosa (Stev.) Fed.</title>
        <authorList>
            <person name="Safronova V.I."/>
            <person name="Kuznetsova I.G."/>
            <person name="Sazanova A.L."/>
            <person name="Kimeklis A.K."/>
            <person name="Belimov A.A."/>
            <person name="Andronov E.E."/>
            <person name="Pinaev A.G."/>
            <person name="Chizhevskaya E.P."/>
            <person name="Pukhaev A.R."/>
            <person name="Popov K.P."/>
            <person name="Willems A."/>
            <person name="Tikhonovich I.A."/>
        </authorList>
    </citation>
    <scope>NUCLEOTIDE SEQUENCE [LARGE SCALE GENOMIC DNA]</scope>
    <source>
        <strain evidence="3 4">Vaf18</strain>
    </source>
</reference>
<evidence type="ECO:0000256" key="1">
    <source>
        <dbReference type="ARBA" id="ARBA00006987"/>
    </source>
</evidence>
<sequence length="323" mass="34010">MLMRRRTFMLSLVAVAATGGANAAEWPERASTFVVPFPAGGSTDVVARLFAERFAERLRQGFVVENRPGANGNIAAAAVAKAEPDGYTILVSGNGQNAMNHSLYARMPYDSTKDFEHICLLALTPNVIIVPANSPIRTLEELIAGARRPGGDLAFASPGAGSSGHLSLAMLEGAAKIKARHVPYRGAAPLVTDVLGGHVSVGIVNADIPLPHIQGGKIRALAVTSSSRSPLYPDVPTVAESGFPGFEAQGWFGLSAPARTPRSIVDTLNRLANEVLKEDKIKQRFAAGGYVAGGGSPEDYAQFIGREITKWAAVVKENGISIE</sequence>
<dbReference type="CDD" id="cd13578">
    <property type="entry name" value="PBP2_Bug27"/>
    <property type="match status" value="1"/>
</dbReference>
<name>A0A1D7U2C5_9HYPH</name>
<dbReference type="PANTHER" id="PTHR42928">
    <property type="entry name" value="TRICARBOXYLATE-BINDING PROTEIN"/>
    <property type="match status" value="1"/>
</dbReference>
<evidence type="ECO:0000313" key="3">
    <source>
        <dbReference type="EMBL" id="AOO81523.1"/>
    </source>
</evidence>
<dbReference type="InterPro" id="IPR042100">
    <property type="entry name" value="Bug_dom1"/>
</dbReference>
<dbReference type="SUPFAM" id="SSF53850">
    <property type="entry name" value="Periplasmic binding protein-like II"/>
    <property type="match status" value="1"/>
</dbReference>
<dbReference type="Gene3D" id="3.40.190.150">
    <property type="entry name" value="Bordetella uptake gene, domain 1"/>
    <property type="match status" value="1"/>
</dbReference>
<keyword evidence="4" id="KW-1185">Reference proteome</keyword>
<dbReference type="Gene3D" id="3.40.190.10">
    <property type="entry name" value="Periplasmic binding protein-like II"/>
    <property type="match status" value="1"/>
</dbReference>
<dbReference type="STRING" id="1526658.BHK69_14605"/>
<dbReference type="Proteomes" id="UP000094969">
    <property type="component" value="Chromosome"/>
</dbReference>
<dbReference type="KEGG" id="bvv:BHK69_14605"/>
<feature type="chain" id="PRO_5009099926" description="ABC transporter substrate-binding protein" evidence="2">
    <location>
        <begin position="24"/>
        <end position="323"/>
    </location>
</feature>
<dbReference type="EMBL" id="CP017147">
    <property type="protein sequence ID" value="AOO81523.1"/>
    <property type="molecule type" value="Genomic_DNA"/>
</dbReference>
<keyword evidence="2" id="KW-0732">Signal</keyword>
<dbReference type="Pfam" id="PF03401">
    <property type="entry name" value="TctC"/>
    <property type="match status" value="1"/>
</dbReference>
<comment type="similarity">
    <text evidence="1">Belongs to the UPF0065 (bug) family.</text>
</comment>
<protein>
    <recommendedName>
        <fullName evidence="5">ABC transporter substrate-binding protein</fullName>
    </recommendedName>
</protein>
<feature type="signal peptide" evidence="2">
    <location>
        <begin position="1"/>
        <end position="23"/>
    </location>
</feature>
<evidence type="ECO:0000313" key="4">
    <source>
        <dbReference type="Proteomes" id="UP000094969"/>
    </source>
</evidence>
<gene>
    <name evidence="3" type="ORF">BHK69_14605</name>
</gene>
<accession>A0A1D7U2C5</accession>
<dbReference type="InterPro" id="IPR005064">
    <property type="entry name" value="BUG"/>
</dbReference>
<dbReference type="AlphaFoldDB" id="A0A1D7U2C5"/>
<dbReference type="PIRSF" id="PIRSF017082">
    <property type="entry name" value="YflP"/>
    <property type="match status" value="1"/>
</dbReference>
<organism evidence="3 4">
    <name type="scientific">Bosea vaviloviae</name>
    <dbReference type="NCBI Taxonomy" id="1526658"/>
    <lineage>
        <taxon>Bacteria</taxon>
        <taxon>Pseudomonadati</taxon>
        <taxon>Pseudomonadota</taxon>
        <taxon>Alphaproteobacteria</taxon>
        <taxon>Hyphomicrobiales</taxon>
        <taxon>Boseaceae</taxon>
        <taxon>Bosea</taxon>
    </lineage>
</organism>
<evidence type="ECO:0008006" key="5">
    <source>
        <dbReference type="Google" id="ProtNLM"/>
    </source>
</evidence>
<proteinExistence type="inferred from homology"/>